<proteinExistence type="predicted"/>
<organism evidence="2 3">
    <name type="scientific">Angustibacter aerolatus</name>
    <dbReference type="NCBI Taxonomy" id="1162965"/>
    <lineage>
        <taxon>Bacteria</taxon>
        <taxon>Bacillati</taxon>
        <taxon>Actinomycetota</taxon>
        <taxon>Actinomycetes</taxon>
        <taxon>Kineosporiales</taxon>
        <taxon>Kineosporiaceae</taxon>
    </lineage>
</organism>
<dbReference type="SUPFAM" id="SSF54637">
    <property type="entry name" value="Thioesterase/thiol ester dehydrase-isomerase"/>
    <property type="match status" value="1"/>
</dbReference>
<dbReference type="Pfam" id="PF03061">
    <property type="entry name" value="4HBT"/>
    <property type="match status" value="1"/>
</dbReference>
<comment type="caution">
    <text evidence="2">The sequence shown here is derived from an EMBL/GenBank/DDBJ whole genome shotgun (WGS) entry which is preliminary data.</text>
</comment>
<dbReference type="CDD" id="cd00586">
    <property type="entry name" value="4HBT"/>
    <property type="match status" value="1"/>
</dbReference>
<evidence type="ECO:0000259" key="1">
    <source>
        <dbReference type="Pfam" id="PF03061"/>
    </source>
</evidence>
<dbReference type="EMBL" id="BSUZ01000001">
    <property type="protein sequence ID" value="GMA87293.1"/>
    <property type="molecule type" value="Genomic_DNA"/>
</dbReference>
<feature type="domain" description="Thioesterase" evidence="1">
    <location>
        <begin position="2"/>
        <end position="74"/>
    </location>
</feature>
<dbReference type="InterPro" id="IPR029069">
    <property type="entry name" value="HotDog_dom_sf"/>
</dbReference>
<evidence type="ECO:0000313" key="2">
    <source>
        <dbReference type="EMBL" id="GMA87293.1"/>
    </source>
</evidence>
<dbReference type="Proteomes" id="UP001157017">
    <property type="component" value="Unassembled WGS sequence"/>
</dbReference>
<reference evidence="3" key="1">
    <citation type="journal article" date="2019" name="Int. J. Syst. Evol. Microbiol.">
        <title>The Global Catalogue of Microorganisms (GCM) 10K type strain sequencing project: providing services to taxonomists for standard genome sequencing and annotation.</title>
        <authorList>
            <consortium name="The Broad Institute Genomics Platform"/>
            <consortium name="The Broad Institute Genome Sequencing Center for Infectious Disease"/>
            <person name="Wu L."/>
            <person name="Ma J."/>
        </authorList>
    </citation>
    <scope>NUCLEOTIDE SEQUENCE [LARGE SCALE GENOMIC DNA]</scope>
    <source>
        <strain evidence="3">NBRC 108730</strain>
    </source>
</reference>
<sequence>MYYAWFDTVLNAWLMEATGTDTRRLPAIGVMAESSCRFLASVGFPDRLEVGLAVERLGRTSVTYRLGLFRDGDDDLKALGRLVHVYVDAGTRRPAPVPEPVRRVVEQVERGAQDGGDLGRPDVDG</sequence>
<accession>A0ABQ6JGH9</accession>
<evidence type="ECO:0000313" key="3">
    <source>
        <dbReference type="Proteomes" id="UP001157017"/>
    </source>
</evidence>
<dbReference type="InterPro" id="IPR006683">
    <property type="entry name" value="Thioestr_dom"/>
</dbReference>
<protein>
    <recommendedName>
        <fullName evidence="1">Thioesterase domain-containing protein</fullName>
    </recommendedName>
</protein>
<keyword evidence="3" id="KW-1185">Reference proteome</keyword>
<dbReference type="Gene3D" id="3.10.129.10">
    <property type="entry name" value="Hotdog Thioesterase"/>
    <property type="match status" value="1"/>
</dbReference>
<name>A0ABQ6JGH9_9ACTN</name>
<gene>
    <name evidence="2" type="ORF">GCM10025868_25430</name>
</gene>